<accession>A0A6C0BEM3</accession>
<dbReference type="EMBL" id="MN739130">
    <property type="protein sequence ID" value="QHS90244.1"/>
    <property type="molecule type" value="Genomic_DNA"/>
</dbReference>
<sequence>MLDELAIFRTAYISPLFSVNLLVIIPQSSSKKSTFFLVTGVFFHFPKFVSAFSVNVLTLLPVLPNLLIVSFIISMRLSLALGSLEYVLKSIFASTSLPFLLKSFKIILGNSFLLCTVTFLPYSKSMVETVPPLIII</sequence>
<feature type="transmembrane region" description="Helical" evidence="1">
    <location>
        <begin position="6"/>
        <end position="23"/>
    </location>
</feature>
<proteinExistence type="predicted"/>
<keyword evidence="1" id="KW-0472">Membrane</keyword>
<evidence type="ECO:0000256" key="1">
    <source>
        <dbReference type="SAM" id="Phobius"/>
    </source>
</evidence>
<dbReference type="AlphaFoldDB" id="A0A6C0BEM3"/>
<organism evidence="2">
    <name type="scientific">viral metagenome</name>
    <dbReference type="NCBI Taxonomy" id="1070528"/>
    <lineage>
        <taxon>unclassified sequences</taxon>
        <taxon>metagenomes</taxon>
        <taxon>organismal metagenomes</taxon>
    </lineage>
</organism>
<keyword evidence="1" id="KW-0812">Transmembrane</keyword>
<reference evidence="2" key="1">
    <citation type="journal article" date="2020" name="Nature">
        <title>Giant virus diversity and host interactions through global metagenomics.</title>
        <authorList>
            <person name="Schulz F."/>
            <person name="Roux S."/>
            <person name="Paez-Espino D."/>
            <person name="Jungbluth S."/>
            <person name="Walsh D.A."/>
            <person name="Denef V.J."/>
            <person name="McMahon K.D."/>
            <person name="Konstantinidis K.T."/>
            <person name="Eloe-Fadrosh E.A."/>
            <person name="Kyrpides N.C."/>
            <person name="Woyke T."/>
        </authorList>
    </citation>
    <scope>NUCLEOTIDE SEQUENCE</scope>
    <source>
        <strain evidence="2">GVMAG-M-3300010160-60</strain>
    </source>
</reference>
<evidence type="ECO:0000313" key="2">
    <source>
        <dbReference type="EMBL" id="QHS90244.1"/>
    </source>
</evidence>
<name>A0A6C0BEM3_9ZZZZ</name>
<keyword evidence="1" id="KW-1133">Transmembrane helix</keyword>
<protein>
    <submittedName>
        <fullName evidence="2">Uncharacterized protein</fullName>
    </submittedName>
</protein>